<evidence type="ECO:0000313" key="3">
    <source>
        <dbReference type="RefSeq" id="XP_010489434.1"/>
    </source>
</evidence>
<organism evidence="2 3">
    <name type="scientific">Camelina sativa</name>
    <name type="common">False flax</name>
    <name type="synonym">Myagrum sativum</name>
    <dbReference type="NCBI Taxonomy" id="90675"/>
    <lineage>
        <taxon>Eukaryota</taxon>
        <taxon>Viridiplantae</taxon>
        <taxon>Streptophyta</taxon>
        <taxon>Embryophyta</taxon>
        <taxon>Tracheophyta</taxon>
        <taxon>Spermatophyta</taxon>
        <taxon>Magnoliopsida</taxon>
        <taxon>eudicotyledons</taxon>
        <taxon>Gunneridae</taxon>
        <taxon>Pentapetalae</taxon>
        <taxon>rosids</taxon>
        <taxon>malvids</taxon>
        <taxon>Brassicales</taxon>
        <taxon>Brassicaceae</taxon>
        <taxon>Camelineae</taxon>
        <taxon>Camelina</taxon>
    </lineage>
</organism>
<evidence type="ECO:0000256" key="1">
    <source>
        <dbReference type="SAM" id="MobiDB-lite"/>
    </source>
</evidence>
<evidence type="ECO:0000313" key="2">
    <source>
        <dbReference type="Proteomes" id="UP000694864"/>
    </source>
</evidence>
<dbReference type="RefSeq" id="XP_010489434.1">
    <property type="nucleotide sequence ID" value="XM_010491132.1"/>
</dbReference>
<reference evidence="2" key="1">
    <citation type="journal article" date="2014" name="Nat. Commun.">
        <title>The emerging biofuel crop Camelina sativa retains a highly undifferentiated hexaploid genome structure.</title>
        <authorList>
            <person name="Kagale S."/>
            <person name="Koh C."/>
            <person name="Nixon J."/>
            <person name="Bollina V."/>
            <person name="Clarke W.E."/>
            <person name="Tuteja R."/>
            <person name="Spillane C."/>
            <person name="Robinson S.J."/>
            <person name="Links M.G."/>
            <person name="Clarke C."/>
            <person name="Higgins E.E."/>
            <person name="Huebert T."/>
            <person name="Sharpe A.G."/>
            <person name="Parkin I.A."/>
        </authorList>
    </citation>
    <scope>NUCLEOTIDE SEQUENCE [LARGE SCALE GENOMIC DNA]</scope>
    <source>
        <strain evidence="2">cv. DH55</strain>
    </source>
</reference>
<name>A0ABM0XQM1_CAMSA</name>
<protein>
    <submittedName>
        <fullName evidence="3">WEB family protein At2g17940-like isoform X1</fullName>
    </submittedName>
</protein>
<accession>A0ABM0XQM1</accession>
<gene>
    <name evidence="3" type="primary">LOC104767099</name>
</gene>
<dbReference type="Proteomes" id="UP000694864">
    <property type="component" value="Chromosome 19"/>
</dbReference>
<dbReference type="GeneID" id="104767099"/>
<proteinExistence type="predicted"/>
<keyword evidence="2" id="KW-1185">Reference proteome</keyword>
<reference evidence="3" key="2">
    <citation type="submission" date="2025-08" db="UniProtKB">
        <authorList>
            <consortium name="RefSeq"/>
        </authorList>
    </citation>
    <scope>IDENTIFICATION</scope>
    <source>
        <tissue evidence="3">Leaf</tissue>
    </source>
</reference>
<sequence length="214" mass="24918">MERVTGWRIDRAEIETRAAFASVKEVVAMFGEKVLAGEIYATRLREIRTKETKSIPSGPTPLSRLRSLTLELDQTRETLTRTLQLNTILTNRVKSLTQELEHGRKEIQQLSRTRSSRLDNPESEELKFMEQHHTKTTSKDVEEEVVTTEELEKRRLVTFASSPLLMRVMSSVREEEEKKNKENDFERDCSVKKTKSKRGFAPFMGWFRANRGRD</sequence>
<feature type="region of interest" description="Disordered" evidence="1">
    <location>
        <begin position="100"/>
        <end position="124"/>
    </location>
</feature>